<name>A0A1H2Z2M0_THIRO</name>
<dbReference type="Pfam" id="PF19795">
    <property type="entry name" value="DUF6279"/>
    <property type="match status" value="1"/>
</dbReference>
<gene>
    <name evidence="1" type="ORF">SAMN05421783_114102</name>
</gene>
<dbReference type="OrthoDB" id="5767052at2"/>
<dbReference type="EMBL" id="FNNZ01000014">
    <property type="protein sequence ID" value="SDX11693.1"/>
    <property type="molecule type" value="Genomic_DNA"/>
</dbReference>
<evidence type="ECO:0008006" key="3">
    <source>
        <dbReference type="Google" id="ProtNLM"/>
    </source>
</evidence>
<sequence>MPRISLPIRLAAAILATALTLAGCSRVGIAYNTGDFLVTAYAKDYLDLEQSQLERWNPLLDAELTRHRSEELPYLAAYFDQILAASEAGFDADNMDCLTESFRDLYRRQASFAVTLAAPLLAELTPAQIERLDQRFRKEAAEDRAEIAGRSSTREKEKRARRYIKSIEDWTGPLSVEQQAIVADVTGRMPDTQASLVEYRTGKRERLMALIRAKAPEPEIKRFLTTWLVDFEDLPPDLEQGGQLLGERIGELFVGLGKTLDTTQRNRLNKRLRSIRDDFMKLQKQPRMAQMTC</sequence>
<reference evidence="2" key="1">
    <citation type="submission" date="2016-10" db="EMBL/GenBank/DDBJ databases">
        <authorList>
            <person name="Varghese N."/>
            <person name="Submissions S."/>
        </authorList>
    </citation>
    <scope>NUCLEOTIDE SEQUENCE [LARGE SCALE GENOMIC DNA]</scope>
    <source>
        <strain evidence="2">DSM 217</strain>
    </source>
</reference>
<protein>
    <recommendedName>
        <fullName evidence="3">Lipoprotein</fullName>
    </recommendedName>
</protein>
<keyword evidence="2" id="KW-1185">Reference proteome</keyword>
<dbReference type="PROSITE" id="PS51257">
    <property type="entry name" value="PROKAR_LIPOPROTEIN"/>
    <property type="match status" value="1"/>
</dbReference>
<proteinExistence type="predicted"/>
<dbReference type="RefSeq" id="WP_093033906.1">
    <property type="nucleotide sequence ID" value="NZ_FNNZ01000014.1"/>
</dbReference>
<accession>A0A1H2Z2M0</accession>
<evidence type="ECO:0000313" key="2">
    <source>
        <dbReference type="Proteomes" id="UP000198816"/>
    </source>
</evidence>
<evidence type="ECO:0000313" key="1">
    <source>
        <dbReference type="EMBL" id="SDX11693.1"/>
    </source>
</evidence>
<dbReference type="STRING" id="1058.SAMN05421783_114102"/>
<dbReference type="Proteomes" id="UP000198816">
    <property type="component" value="Unassembled WGS sequence"/>
</dbReference>
<organism evidence="1 2">
    <name type="scientific">Thiocapsa roseopersicina</name>
    <dbReference type="NCBI Taxonomy" id="1058"/>
    <lineage>
        <taxon>Bacteria</taxon>
        <taxon>Pseudomonadati</taxon>
        <taxon>Pseudomonadota</taxon>
        <taxon>Gammaproteobacteria</taxon>
        <taxon>Chromatiales</taxon>
        <taxon>Chromatiaceae</taxon>
        <taxon>Thiocapsa</taxon>
    </lineage>
</organism>
<dbReference type="AlphaFoldDB" id="A0A1H2Z2M0"/>